<evidence type="ECO:0000313" key="4">
    <source>
        <dbReference type="Proteomes" id="UP000292423"/>
    </source>
</evidence>
<organism evidence="3 4">
    <name type="scientific">Fluviicoccus keumensis</name>
    <dbReference type="NCBI Taxonomy" id="1435465"/>
    <lineage>
        <taxon>Bacteria</taxon>
        <taxon>Pseudomonadati</taxon>
        <taxon>Pseudomonadota</taxon>
        <taxon>Gammaproteobacteria</taxon>
        <taxon>Moraxellales</taxon>
        <taxon>Moraxellaceae</taxon>
        <taxon>Fluviicoccus</taxon>
    </lineage>
</organism>
<feature type="domain" description="HTH cro/C1-type" evidence="2">
    <location>
        <begin position="34"/>
        <end position="89"/>
    </location>
</feature>
<dbReference type="EMBL" id="SHKX01000014">
    <property type="protein sequence ID" value="RZU38232.1"/>
    <property type="molecule type" value="Genomic_DNA"/>
</dbReference>
<keyword evidence="1" id="KW-0175">Coiled coil</keyword>
<dbReference type="InterPro" id="IPR001387">
    <property type="entry name" value="Cro/C1-type_HTH"/>
</dbReference>
<dbReference type="RefSeq" id="WP_130414889.1">
    <property type="nucleotide sequence ID" value="NZ_SHKX01000014.1"/>
</dbReference>
<protein>
    <submittedName>
        <fullName evidence="3">Xre family transcriptional regulator</fullName>
    </submittedName>
</protein>
<feature type="coiled-coil region" evidence="1">
    <location>
        <begin position="7"/>
        <end position="34"/>
    </location>
</feature>
<keyword evidence="4" id="KW-1185">Reference proteome</keyword>
<evidence type="ECO:0000259" key="2">
    <source>
        <dbReference type="PROSITE" id="PS50943"/>
    </source>
</evidence>
<dbReference type="SUPFAM" id="SSF47413">
    <property type="entry name" value="lambda repressor-like DNA-binding domains"/>
    <property type="match status" value="1"/>
</dbReference>
<dbReference type="OrthoDB" id="9813152at2"/>
<dbReference type="Gene3D" id="1.10.260.40">
    <property type="entry name" value="lambda repressor-like DNA-binding domains"/>
    <property type="match status" value="1"/>
</dbReference>
<gene>
    <name evidence="3" type="ORF">EV700_2810</name>
</gene>
<reference evidence="3 4" key="1">
    <citation type="submission" date="2019-02" db="EMBL/GenBank/DDBJ databases">
        <title>Genomic Encyclopedia of Type Strains, Phase IV (KMG-IV): sequencing the most valuable type-strain genomes for metagenomic binning, comparative biology and taxonomic classification.</title>
        <authorList>
            <person name="Goeker M."/>
        </authorList>
    </citation>
    <scope>NUCLEOTIDE SEQUENCE [LARGE SCALE GENOMIC DNA]</scope>
    <source>
        <strain evidence="3 4">DSM 105135</strain>
    </source>
</reference>
<dbReference type="Proteomes" id="UP000292423">
    <property type="component" value="Unassembled WGS sequence"/>
</dbReference>
<dbReference type="SMART" id="SM00530">
    <property type="entry name" value="HTH_XRE"/>
    <property type="match status" value="1"/>
</dbReference>
<dbReference type="CDD" id="cd00093">
    <property type="entry name" value="HTH_XRE"/>
    <property type="match status" value="1"/>
</dbReference>
<dbReference type="InterPro" id="IPR010982">
    <property type="entry name" value="Lambda_DNA-bd_dom_sf"/>
</dbReference>
<evidence type="ECO:0000256" key="1">
    <source>
        <dbReference type="SAM" id="Coils"/>
    </source>
</evidence>
<name>A0A4Q7YKN7_9GAMM</name>
<sequence length="95" mass="10494">MLTHAELKAKALQNADVKQAYDGLEEKYALLREMLHARSAAGLTQAEVAARMDTQAPAIARLERLGKHSPSIETLRKYAQAVGCKLEIRLVPQEP</sequence>
<dbReference type="Pfam" id="PF01381">
    <property type="entry name" value="HTH_3"/>
    <property type="match status" value="1"/>
</dbReference>
<dbReference type="PROSITE" id="PS50943">
    <property type="entry name" value="HTH_CROC1"/>
    <property type="match status" value="1"/>
</dbReference>
<dbReference type="AlphaFoldDB" id="A0A4Q7YKN7"/>
<proteinExistence type="predicted"/>
<evidence type="ECO:0000313" key="3">
    <source>
        <dbReference type="EMBL" id="RZU38232.1"/>
    </source>
</evidence>
<dbReference type="GO" id="GO:0003677">
    <property type="term" value="F:DNA binding"/>
    <property type="evidence" value="ECO:0007669"/>
    <property type="project" value="InterPro"/>
</dbReference>
<accession>A0A4Q7YKN7</accession>
<comment type="caution">
    <text evidence="3">The sequence shown here is derived from an EMBL/GenBank/DDBJ whole genome shotgun (WGS) entry which is preliminary data.</text>
</comment>